<reference evidence="2" key="1">
    <citation type="submission" date="2017-08" db="EMBL/GenBank/DDBJ databases">
        <title>Direct submision.</title>
        <authorList>
            <person name="Kim S.-J."/>
            <person name="Rhee S.-K."/>
        </authorList>
    </citation>
    <scope>NUCLEOTIDE SEQUENCE [LARGE SCALE GENOMIC DNA]</scope>
    <source>
        <strain evidence="2">GI5</strain>
    </source>
</reference>
<dbReference type="InterPro" id="IPR014955">
    <property type="entry name" value="DUF1826"/>
</dbReference>
<dbReference type="KEGG" id="kak:Kalk_13345"/>
<organism evidence="1 2">
    <name type="scientific">Ketobacter alkanivorans</name>
    <dbReference type="NCBI Taxonomy" id="1917421"/>
    <lineage>
        <taxon>Bacteria</taxon>
        <taxon>Pseudomonadati</taxon>
        <taxon>Pseudomonadota</taxon>
        <taxon>Gammaproteobacteria</taxon>
        <taxon>Pseudomonadales</taxon>
        <taxon>Ketobacteraceae</taxon>
        <taxon>Ketobacter</taxon>
    </lineage>
</organism>
<dbReference type="OrthoDB" id="5342505at2"/>
<dbReference type="Pfam" id="PF08856">
    <property type="entry name" value="DUF1826"/>
    <property type="match status" value="1"/>
</dbReference>
<dbReference type="AlphaFoldDB" id="A0A2K9LLZ5"/>
<protein>
    <submittedName>
        <fullName evidence="1">Succinylglutamate desuccinylase</fullName>
    </submittedName>
</protein>
<dbReference type="EMBL" id="CP022684">
    <property type="protein sequence ID" value="AUM13348.1"/>
    <property type="molecule type" value="Genomic_DNA"/>
</dbReference>
<evidence type="ECO:0000313" key="1">
    <source>
        <dbReference type="EMBL" id="AUM13348.1"/>
    </source>
</evidence>
<dbReference type="RefSeq" id="WP_101894726.1">
    <property type="nucleotide sequence ID" value="NZ_CP022684.1"/>
</dbReference>
<accession>A0A2K9LLZ5</accession>
<name>A0A2K9LLZ5_9GAMM</name>
<sequence length="225" mass="25281">MKAVTSPLREITLQRQSRQAIIGSQAELLTDIYRDDTNIVVWQRRIAEELIQAANYIVETMPRLQTSRTVTPENAHAAVSDVLGASHLMEPLCNDIARLVDMFCCLFDLKRSGLRLITLDRAMCPRFHVDRVPCRLVTTYQGEATQWLPHHLVDRSKLGAGNQGKSAECYDVLKEAAEINQLSRGDVALLKGELWQGNENAGLVHRSPQLECNSRCLLLTLDFAN</sequence>
<evidence type="ECO:0000313" key="2">
    <source>
        <dbReference type="Proteomes" id="UP000235116"/>
    </source>
</evidence>
<proteinExistence type="predicted"/>
<keyword evidence="2" id="KW-1185">Reference proteome</keyword>
<gene>
    <name evidence="1" type="ORF">Kalk_13345</name>
</gene>
<dbReference type="Proteomes" id="UP000235116">
    <property type="component" value="Chromosome"/>
</dbReference>